<dbReference type="AlphaFoldDB" id="A0A6L5YXJ0"/>
<evidence type="ECO:0000256" key="1">
    <source>
        <dbReference type="ARBA" id="ARBA00004141"/>
    </source>
</evidence>
<feature type="transmembrane region" description="Helical" evidence="6">
    <location>
        <begin position="51"/>
        <end position="71"/>
    </location>
</feature>
<feature type="transmembrane region" description="Helical" evidence="6">
    <location>
        <begin position="220"/>
        <end position="238"/>
    </location>
</feature>
<keyword evidence="4 6" id="KW-1133">Transmembrane helix</keyword>
<evidence type="ECO:0000256" key="2">
    <source>
        <dbReference type="ARBA" id="ARBA00009853"/>
    </source>
</evidence>
<keyword evidence="9" id="KW-1185">Reference proteome</keyword>
<accession>A0A6L5YXJ0</accession>
<evidence type="ECO:0000259" key="7">
    <source>
        <dbReference type="Pfam" id="PF00892"/>
    </source>
</evidence>
<feature type="domain" description="EamA" evidence="7">
    <location>
        <begin position="21"/>
        <end position="153"/>
    </location>
</feature>
<evidence type="ECO:0000313" key="9">
    <source>
        <dbReference type="Proteomes" id="UP000474957"/>
    </source>
</evidence>
<evidence type="ECO:0000256" key="4">
    <source>
        <dbReference type="ARBA" id="ARBA00022989"/>
    </source>
</evidence>
<protein>
    <submittedName>
        <fullName evidence="8">EamA family transporter</fullName>
    </submittedName>
</protein>
<evidence type="ECO:0000256" key="3">
    <source>
        <dbReference type="ARBA" id="ARBA00022692"/>
    </source>
</evidence>
<dbReference type="Pfam" id="PF00892">
    <property type="entry name" value="EamA"/>
    <property type="match status" value="2"/>
</dbReference>
<comment type="caution">
    <text evidence="8">The sequence shown here is derived from an EMBL/GenBank/DDBJ whole genome shotgun (WGS) entry which is preliminary data.</text>
</comment>
<feature type="transmembrane region" description="Helical" evidence="6">
    <location>
        <begin position="23"/>
        <end position="45"/>
    </location>
</feature>
<feature type="transmembrane region" description="Helical" evidence="6">
    <location>
        <begin position="191"/>
        <end position="214"/>
    </location>
</feature>
<sequence length="315" mass="32806">MPQHVIGTTRAATTGAIDNLRGLAWMLVAVLMAAIMAVAVRALSADIDSRAIVLVRAVIIVALMGCALPVSRTLRQLRFTRPWLHVARGALIGVATQLGFYTLSHVPLATASVLFFTAPIFATILAATLQGEQVGARRWAAVAAGFAGALVILRPGVQGLDAGMLAALASSACYAVALSQSRRIAEADGPVAALVSANVMTLVVSIPAALPVLALPSTPVFWTILMVLVAAGTLRGLADIQAYRHGEASVLAPVTYLRIILVGLAGYLLFDEVIDGPTLVGAAIIVASTLYIARREAVRRRRLRAATRAPAGPDA</sequence>
<keyword evidence="3 6" id="KW-0812">Transmembrane</keyword>
<comment type="subcellular location">
    <subcellularLocation>
        <location evidence="1">Membrane</location>
        <topology evidence="1">Multi-pass membrane protein</topology>
    </subcellularLocation>
</comment>
<proteinExistence type="inferred from homology"/>
<organism evidence="8 9">
    <name type="scientific">Halovulum marinum</name>
    <dbReference type="NCBI Taxonomy" id="2662447"/>
    <lineage>
        <taxon>Bacteria</taxon>
        <taxon>Pseudomonadati</taxon>
        <taxon>Pseudomonadota</taxon>
        <taxon>Alphaproteobacteria</taxon>
        <taxon>Rhodobacterales</taxon>
        <taxon>Paracoccaceae</taxon>
        <taxon>Halovulum</taxon>
    </lineage>
</organism>
<feature type="transmembrane region" description="Helical" evidence="6">
    <location>
        <begin position="162"/>
        <end position="179"/>
    </location>
</feature>
<feature type="transmembrane region" description="Helical" evidence="6">
    <location>
        <begin position="276"/>
        <end position="293"/>
    </location>
</feature>
<dbReference type="Proteomes" id="UP000474957">
    <property type="component" value="Unassembled WGS sequence"/>
</dbReference>
<dbReference type="GO" id="GO:0016020">
    <property type="term" value="C:membrane"/>
    <property type="evidence" value="ECO:0007669"/>
    <property type="project" value="UniProtKB-SubCell"/>
</dbReference>
<dbReference type="SUPFAM" id="SSF103481">
    <property type="entry name" value="Multidrug resistance efflux transporter EmrE"/>
    <property type="match status" value="2"/>
</dbReference>
<evidence type="ECO:0000256" key="5">
    <source>
        <dbReference type="ARBA" id="ARBA00023136"/>
    </source>
</evidence>
<evidence type="ECO:0000313" key="8">
    <source>
        <dbReference type="EMBL" id="MSU88572.1"/>
    </source>
</evidence>
<comment type="similarity">
    <text evidence="2">Belongs to the drug/metabolite transporter (DMT) superfamily. 10 TMS drug/metabolite exporter (DME) (TC 2.A.7.3) family.</text>
</comment>
<reference evidence="8 9" key="1">
    <citation type="submission" date="2019-10" db="EMBL/GenBank/DDBJ databases">
        <title>Cognatihalovulum marinum gen. nov. sp. nov., a new member of the family Rhodobacteraceae isolated from deep seawater of the Northwest Indian Ocean.</title>
        <authorList>
            <person name="Ruan C."/>
            <person name="Wang J."/>
            <person name="Zheng X."/>
            <person name="Song L."/>
            <person name="Zhu Y."/>
            <person name="Huang Y."/>
            <person name="Lu Z."/>
            <person name="Du W."/>
            <person name="Huang L."/>
            <person name="Dai X."/>
        </authorList>
    </citation>
    <scope>NUCLEOTIDE SEQUENCE [LARGE SCALE GENOMIC DNA]</scope>
    <source>
        <strain evidence="8 9">2CG4</strain>
    </source>
</reference>
<feature type="transmembrane region" description="Helical" evidence="6">
    <location>
        <begin position="83"/>
        <end position="102"/>
    </location>
</feature>
<dbReference type="PANTHER" id="PTHR22911">
    <property type="entry name" value="ACYL-MALONYL CONDENSING ENZYME-RELATED"/>
    <property type="match status" value="1"/>
</dbReference>
<dbReference type="EMBL" id="WIND01000001">
    <property type="protein sequence ID" value="MSU88572.1"/>
    <property type="molecule type" value="Genomic_DNA"/>
</dbReference>
<dbReference type="PANTHER" id="PTHR22911:SF6">
    <property type="entry name" value="SOLUTE CARRIER FAMILY 35 MEMBER G1"/>
    <property type="match status" value="1"/>
</dbReference>
<feature type="domain" description="EamA" evidence="7">
    <location>
        <begin position="163"/>
        <end position="292"/>
    </location>
</feature>
<feature type="transmembrane region" description="Helical" evidence="6">
    <location>
        <begin position="108"/>
        <end position="127"/>
    </location>
</feature>
<keyword evidence="5 6" id="KW-0472">Membrane</keyword>
<evidence type="ECO:0000256" key="6">
    <source>
        <dbReference type="SAM" id="Phobius"/>
    </source>
</evidence>
<dbReference type="InterPro" id="IPR037185">
    <property type="entry name" value="EmrE-like"/>
</dbReference>
<dbReference type="InterPro" id="IPR000620">
    <property type="entry name" value="EamA_dom"/>
</dbReference>
<name>A0A6L5YXJ0_9RHOB</name>
<feature type="transmembrane region" description="Helical" evidence="6">
    <location>
        <begin position="139"/>
        <end position="156"/>
    </location>
</feature>
<feature type="transmembrane region" description="Helical" evidence="6">
    <location>
        <begin position="250"/>
        <end position="270"/>
    </location>
</feature>
<gene>
    <name evidence="8" type="ORF">GE300_02930</name>
</gene>